<name>A0A6G4MBX8_KLEPN</name>
<reference evidence="1" key="1">
    <citation type="submission" date="2020-02" db="EMBL/GenBank/DDBJ databases">
        <title>WGS of Carbapenem-Resistant Entrobacteriaceae.</title>
        <authorList>
            <person name="Tokajian S."/>
            <person name="El Chaar M."/>
            <person name="El Khoury M."/>
        </authorList>
    </citation>
    <scope>NUCLEOTIDE SEQUENCE</scope>
    <source>
        <strain evidence="1">KPM_14</strain>
    </source>
</reference>
<accession>A0A6G4MBX8</accession>
<proteinExistence type="predicted"/>
<gene>
    <name evidence="1" type="ORF">G5628_16420</name>
</gene>
<evidence type="ECO:0000313" key="1">
    <source>
        <dbReference type="EMBL" id="NGF22902.1"/>
    </source>
</evidence>
<protein>
    <submittedName>
        <fullName evidence="1">Uncharacterized protein</fullName>
    </submittedName>
</protein>
<comment type="caution">
    <text evidence="1">The sequence shown here is derived from an EMBL/GenBank/DDBJ whole genome shotgun (WGS) entry which is preliminary data.</text>
</comment>
<dbReference type="EMBL" id="JAAJTI010000004">
    <property type="protein sequence ID" value="NGF22902.1"/>
    <property type="molecule type" value="Genomic_DNA"/>
</dbReference>
<dbReference type="AlphaFoldDB" id="A0A6G4MBX8"/>
<organism evidence="1">
    <name type="scientific">Klebsiella pneumoniae</name>
    <dbReference type="NCBI Taxonomy" id="573"/>
    <lineage>
        <taxon>Bacteria</taxon>
        <taxon>Pseudomonadati</taxon>
        <taxon>Pseudomonadota</taxon>
        <taxon>Gammaproteobacteria</taxon>
        <taxon>Enterobacterales</taxon>
        <taxon>Enterobacteriaceae</taxon>
        <taxon>Klebsiella/Raoultella group</taxon>
        <taxon>Klebsiella</taxon>
        <taxon>Klebsiella pneumoniae complex</taxon>
    </lineage>
</organism>
<sequence length="144" mass="16044">MQVNLERISFITPFSDSEDQTQPKLSFECENFPAQFSINFRVGMVGLKPNTRYQLGLFVIPAHLFIKEGQEFQLPDGTQESVSVNIDTKDSNMVTGASGQVVITLNEMRLPGKGLYSVTGVLHANDSTKTVLHKNESFFTVDKL</sequence>
<dbReference type="RefSeq" id="WP_094310668.1">
    <property type="nucleotide sequence ID" value="NZ_BGNN01000041.1"/>
</dbReference>